<gene>
    <name evidence="2" type="ORF">ILYODFUR_007481</name>
</gene>
<keyword evidence="3" id="KW-1185">Reference proteome</keyword>
<evidence type="ECO:0000313" key="2">
    <source>
        <dbReference type="EMBL" id="MEQ2251098.1"/>
    </source>
</evidence>
<protein>
    <recommendedName>
        <fullName evidence="4">Agouti signaling protein</fullName>
    </recommendedName>
</protein>
<dbReference type="Proteomes" id="UP001482620">
    <property type="component" value="Unassembled WGS sequence"/>
</dbReference>
<feature type="compositionally biased region" description="Low complexity" evidence="1">
    <location>
        <begin position="101"/>
        <end position="113"/>
    </location>
</feature>
<evidence type="ECO:0008006" key="4">
    <source>
        <dbReference type="Google" id="ProtNLM"/>
    </source>
</evidence>
<feature type="region of interest" description="Disordered" evidence="1">
    <location>
        <begin position="94"/>
        <end position="119"/>
    </location>
</feature>
<name>A0ABV0V402_9TELE</name>
<accession>A0ABV0V402</accession>
<comment type="caution">
    <text evidence="2">The sequence shown here is derived from an EMBL/GenBank/DDBJ whole genome shotgun (WGS) entry which is preliminary data.</text>
</comment>
<reference evidence="2 3" key="1">
    <citation type="submission" date="2021-06" db="EMBL/GenBank/DDBJ databases">
        <authorList>
            <person name="Palmer J.M."/>
        </authorList>
    </citation>
    <scope>NUCLEOTIDE SEQUENCE [LARGE SCALE GENOMIC DNA]</scope>
    <source>
        <strain evidence="3">if_2019</strain>
        <tissue evidence="2">Muscle</tissue>
    </source>
</reference>
<evidence type="ECO:0000256" key="1">
    <source>
        <dbReference type="SAM" id="MobiDB-lite"/>
    </source>
</evidence>
<evidence type="ECO:0000313" key="3">
    <source>
        <dbReference type="Proteomes" id="UP001482620"/>
    </source>
</evidence>
<proteinExistence type="predicted"/>
<dbReference type="EMBL" id="JAHRIQ010093166">
    <property type="protein sequence ID" value="MEQ2251098.1"/>
    <property type="molecule type" value="Genomic_DNA"/>
</dbReference>
<organism evidence="2 3">
    <name type="scientific">Ilyodon furcidens</name>
    <name type="common">goldbreast splitfin</name>
    <dbReference type="NCBI Taxonomy" id="33524"/>
    <lineage>
        <taxon>Eukaryota</taxon>
        <taxon>Metazoa</taxon>
        <taxon>Chordata</taxon>
        <taxon>Craniata</taxon>
        <taxon>Vertebrata</taxon>
        <taxon>Euteleostomi</taxon>
        <taxon>Actinopterygii</taxon>
        <taxon>Neopterygii</taxon>
        <taxon>Teleostei</taxon>
        <taxon>Neoteleostei</taxon>
        <taxon>Acanthomorphata</taxon>
        <taxon>Ovalentaria</taxon>
        <taxon>Atherinomorphae</taxon>
        <taxon>Cyprinodontiformes</taxon>
        <taxon>Goodeidae</taxon>
        <taxon>Ilyodon</taxon>
    </lineage>
</organism>
<sequence>MFQACSARRRPRGQPRTRWREYVFLMAWGHLALPPAELGISTLSAPPATRSRMNHELEDYSITIKIKLFIKFLSLYKLLNTNLHHSETNYVKQKSVKLKANSTTRSSENNENSDSLFKR</sequence>